<keyword evidence="5" id="KW-0539">Nucleus</keyword>
<gene>
    <name evidence="7" type="ORF">BT96DRAFT_854299</name>
</gene>
<dbReference type="CDD" id="cd06467">
    <property type="entry name" value="p23_NUDC_like"/>
    <property type="match status" value="1"/>
</dbReference>
<dbReference type="PANTHER" id="PTHR21664:SF1">
    <property type="entry name" value="NUDC DOMAIN-CONTAINING PROTEIN 1"/>
    <property type="match status" value="1"/>
</dbReference>
<reference evidence="7" key="1">
    <citation type="journal article" date="2019" name="Environ. Microbiol.">
        <title>Fungal ecological strategies reflected in gene transcription - a case study of two litter decomposers.</title>
        <authorList>
            <person name="Barbi F."/>
            <person name="Kohler A."/>
            <person name="Barry K."/>
            <person name="Baskaran P."/>
            <person name="Daum C."/>
            <person name="Fauchery L."/>
            <person name="Ihrmark K."/>
            <person name="Kuo A."/>
            <person name="LaButti K."/>
            <person name="Lipzen A."/>
            <person name="Morin E."/>
            <person name="Grigoriev I.V."/>
            <person name="Henrissat B."/>
            <person name="Lindahl B."/>
            <person name="Martin F."/>
        </authorList>
    </citation>
    <scope>NUCLEOTIDE SEQUENCE</scope>
    <source>
        <strain evidence="7">JB14</strain>
    </source>
</reference>
<sequence length="634" mass="69493">MSTFIANRKLLNPKFEGYKFDFIDQDQFVSRHPLQHPATQATTSTQTWLSFHEVQSRISHNHLTVANEGTSSIYVDQDYNVILISITPETLLPSFRIVYELAKPISSTHNFSEYPSAAYISSELLFVSDGNGFMYSLRTNDSGPFQLAGLYQLMVDESAQPFLIRSVDQVAPDTGIAILSSRHRGPKPEGSTRKTTPVDFDIWAVKFELSVTETTWEAPRAMNILWHRRGDQVPILSKYDSSRDAFMLIGGSSYRDLQAAVPPPYEPSSDEIAPIPRTGENLDAMQADPAKPPPYSWTQTSDSVTVAFPLPSSTPKSAINIKFSPTSLSLSITESIPASVLPLPSYSSKSFWDGISSSSSYWTWDKEADHSYGLLTLYLDKQHEGTKWMQVFASAGKSAAAELSPEDAEVPETLDPSELWLIRESLEKYTAALLTGEDASGLGLGRGVPSLGKGEVDEEVDASVGRSACLTWVGIDGSSPSWSNPGREYPFTLLSTPLPGHHRKSLPSLVLKDGVDGPVYVLQPASTSDSDAAPKWIHKSTFSALAFVLASKQDVRFTHHNENLVFALESGLRNRGGNMYVYRRVGPAEAWAKQAILKVDDGVGGALLGVGAVRVEDGRDVILALTEKQLVIVR</sequence>
<dbReference type="AlphaFoldDB" id="A0A6A4I162"/>
<dbReference type="Pfam" id="PF04969">
    <property type="entry name" value="CS"/>
    <property type="match status" value="1"/>
</dbReference>
<dbReference type="PROSITE" id="PS51203">
    <property type="entry name" value="CS"/>
    <property type="match status" value="1"/>
</dbReference>
<dbReference type="Proteomes" id="UP000799118">
    <property type="component" value="Unassembled WGS sequence"/>
</dbReference>
<evidence type="ECO:0000259" key="6">
    <source>
        <dbReference type="PROSITE" id="PS51203"/>
    </source>
</evidence>
<accession>A0A6A4I162</accession>
<keyword evidence="8" id="KW-1185">Reference proteome</keyword>
<dbReference type="SUPFAM" id="SSF49764">
    <property type="entry name" value="HSP20-like chaperones"/>
    <property type="match status" value="1"/>
</dbReference>
<feature type="domain" description="CS" evidence="6">
    <location>
        <begin position="290"/>
        <end position="392"/>
    </location>
</feature>
<evidence type="ECO:0000313" key="7">
    <source>
        <dbReference type="EMBL" id="KAE9404081.1"/>
    </source>
</evidence>
<evidence type="ECO:0000256" key="3">
    <source>
        <dbReference type="ARBA" id="ARBA00018915"/>
    </source>
</evidence>
<dbReference type="InterPro" id="IPR007052">
    <property type="entry name" value="CS_dom"/>
</dbReference>
<dbReference type="Gene3D" id="2.60.40.790">
    <property type="match status" value="1"/>
</dbReference>
<proteinExistence type="predicted"/>
<dbReference type="InterPro" id="IPR008978">
    <property type="entry name" value="HSP20-like_chaperone"/>
</dbReference>
<keyword evidence="4" id="KW-0963">Cytoplasm</keyword>
<dbReference type="PANTHER" id="PTHR21664">
    <property type="entry name" value="CHRONIC MYELOGENOUS LEUKEMIA TUMOR ANTIGEN 66"/>
    <property type="match status" value="1"/>
</dbReference>
<dbReference type="GO" id="GO:0005634">
    <property type="term" value="C:nucleus"/>
    <property type="evidence" value="ECO:0007669"/>
    <property type="project" value="UniProtKB-SubCell"/>
</dbReference>
<comment type="subcellular location">
    <subcellularLocation>
        <location evidence="2">Cytoplasm</location>
    </subcellularLocation>
    <subcellularLocation>
        <location evidence="1">Nucleus</location>
    </subcellularLocation>
</comment>
<dbReference type="GO" id="GO:0005737">
    <property type="term" value="C:cytoplasm"/>
    <property type="evidence" value="ECO:0007669"/>
    <property type="project" value="UniProtKB-SubCell"/>
</dbReference>
<protein>
    <recommendedName>
        <fullName evidence="3">NudC domain-containing protein 1</fullName>
    </recommendedName>
</protein>
<dbReference type="InterPro" id="IPR037895">
    <property type="entry name" value="NUDCD1"/>
</dbReference>
<evidence type="ECO:0000256" key="5">
    <source>
        <dbReference type="ARBA" id="ARBA00023242"/>
    </source>
</evidence>
<feature type="non-terminal residue" evidence="7">
    <location>
        <position position="634"/>
    </location>
</feature>
<evidence type="ECO:0000256" key="4">
    <source>
        <dbReference type="ARBA" id="ARBA00022490"/>
    </source>
</evidence>
<name>A0A6A4I162_9AGAR</name>
<dbReference type="EMBL" id="ML769420">
    <property type="protein sequence ID" value="KAE9404081.1"/>
    <property type="molecule type" value="Genomic_DNA"/>
</dbReference>
<organism evidence="7 8">
    <name type="scientific">Gymnopus androsaceus JB14</name>
    <dbReference type="NCBI Taxonomy" id="1447944"/>
    <lineage>
        <taxon>Eukaryota</taxon>
        <taxon>Fungi</taxon>
        <taxon>Dikarya</taxon>
        <taxon>Basidiomycota</taxon>
        <taxon>Agaricomycotina</taxon>
        <taxon>Agaricomycetes</taxon>
        <taxon>Agaricomycetidae</taxon>
        <taxon>Agaricales</taxon>
        <taxon>Marasmiineae</taxon>
        <taxon>Omphalotaceae</taxon>
        <taxon>Gymnopus</taxon>
    </lineage>
</organism>
<evidence type="ECO:0000313" key="8">
    <source>
        <dbReference type="Proteomes" id="UP000799118"/>
    </source>
</evidence>
<evidence type="ECO:0000256" key="1">
    <source>
        <dbReference type="ARBA" id="ARBA00004123"/>
    </source>
</evidence>
<dbReference type="OrthoDB" id="428655at2759"/>
<evidence type="ECO:0000256" key="2">
    <source>
        <dbReference type="ARBA" id="ARBA00004496"/>
    </source>
</evidence>